<name>A0A9P1IJU1_9PELO</name>
<proteinExistence type="predicted"/>
<reference evidence="1" key="1">
    <citation type="submission" date="2022-11" db="EMBL/GenBank/DDBJ databases">
        <authorList>
            <person name="Kikuchi T."/>
        </authorList>
    </citation>
    <scope>NUCLEOTIDE SEQUENCE</scope>
    <source>
        <strain evidence="1">PS1010</strain>
    </source>
</reference>
<comment type="caution">
    <text evidence="1">The sequence shown here is derived from an EMBL/GenBank/DDBJ whole genome shotgun (WGS) entry which is preliminary data.</text>
</comment>
<dbReference type="AlphaFoldDB" id="A0A9P1IJU1"/>
<dbReference type="Proteomes" id="UP001152747">
    <property type="component" value="Unassembled WGS sequence"/>
</dbReference>
<protein>
    <submittedName>
        <fullName evidence="1">Uncharacterized protein</fullName>
    </submittedName>
</protein>
<organism evidence="1 2">
    <name type="scientific">Caenorhabditis angaria</name>
    <dbReference type="NCBI Taxonomy" id="860376"/>
    <lineage>
        <taxon>Eukaryota</taxon>
        <taxon>Metazoa</taxon>
        <taxon>Ecdysozoa</taxon>
        <taxon>Nematoda</taxon>
        <taxon>Chromadorea</taxon>
        <taxon>Rhabditida</taxon>
        <taxon>Rhabditina</taxon>
        <taxon>Rhabditomorpha</taxon>
        <taxon>Rhabditoidea</taxon>
        <taxon>Rhabditidae</taxon>
        <taxon>Peloderinae</taxon>
        <taxon>Caenorhabditis</taxon>
    </lineage>
</organism>
<evidence type="ECO:0000313" key="2">
    <source>
        <dbReference type="Proteomes" id="UP001152747"/>
    </source>
</evidence>
<accession>A0A9P1IJU1</accession>
<evidence type="ECO:0000313" key="1">
    <source>
        <dbReference type="EMBL" id="CAI5446852.1"/>
    </source>
</evidence>
<gene>
    <name evidence="1" type="ORF">CAMP_LOCUS9489</name>
</gene>
<dbReference type="EMBL" id="CANHGI010000004">
    <property type="protein sequence ID" value="CAI5446852.1"/>
    <property type="molecule type" value="Genomic_DNA"/>
</dbReference>
<keyword evidence="2" id="KW-1185">Reference proteome</keyword>
<sequence length="163" mass="18775">MFREFEKSLKKHENDVKIIRDCGKQKDEAEVYNAPLQCANCKIDFENAKRLLDHIMVCQFSKTVAEEWRTRGSLTDDVENALELAEAVRAQNSVWKIKIHDSSAYKIQLALNSPLCKFLSKISIFTGDKLSFLKSPSKIRQKIDGKWMEVYFVAKTIENDEPG</sequence>